<dbReference type="PANTHER" id="PTHR45649:SF2">
    <property type="entry name" value="ACID PERMEASE, PUTATIVE-RELATED"/>
    <property type="match status" value="1"/>
</dbReference>
<evidence type="ECO:0000256" key="3">
    <source>
        <dbReference type="ARBA" id="ARBA00022692"/>
    </source>
</evidence>
<proteinExistence type="predicted"/>
<evidence type="ECO:0000256" key="1">
    <source>
        <dbReference type="ARBA" id="ARBA00004141"/>
    </source>
</evidence>
<dbReference type="GO" id="GO:0022857">
    <property type="term" value="F:transmembrane transporter activity"/>
    <property type="evidence" value="ECO:0007669"/>
    <property type="project" value="InterPro"/>
</dbReference>
<dbReference type="OrthoDB" id="3257095at2759"/>
<accession>A0A178Z8U7</accession>
<evidence type="ECO:0000256" key="6">
    <source>
        <dbReference type="SAM" id="Phobius"/>
    </source>
</evidence>
<organism evidence="7 8">
    <name type="scientific">Fonsecaea erecta</name>
    <dbReference type="NCBI Taxonomy" id="1367422"/>
    <lineage>
        <taxon>Eukaryota</taxon>
        <taxon>Fungi</taxon>
        <taxon>Dikarya</taxon>
        <taxon>Ascomycota</taxon>
        <taxon>Pezizomycotina</taxon>
        <taxon>Eurotiomycetes</taxon>
        <taxon>Chaetothyriomycetidae</taxon>
        <taxon>Chaetothyriales</taxon>
        <taxon>Herpotrichiellaceae</taxon>
        <taxon>Fonsecaea</taxon>
    </lineage>
</organism>
<dbReference type="AlphaFoldDB" id="A0A178Z8U7"/>
<feature type="transmembrane region" description="Helical" evidence="6">
    <location>
        <begin position="208"/>
        <end position="229"/>
    </location>
</feature>
<evidence type="ECO:0000256" key="2">
    <source>
        <dbReference type="ARBA" id="ARBA00022448"/>
    </source>
</evidence>
<dbReference type="RefSeq" id="XP_018689586.1">
    <property type="nucleotide sequence ID" value="XM_018840905.1"/>
</dbReference>
<name>A0A178Z8U7_9EURO</name>
<feature type="transmembrane region" description="Helical" evidence="6">
    <location>
        <begin position="51"/>
        <end position="71"/>
    </location>
</feature>
<reference evidence="7 8" key="1">
    <citation type="submission" date="2016-04" db="EMBL/GenBank/DDBJ databases">
        <title>Draft genome of Fonsecaea erecta CBS 125763.</title>
        <authorList>
            <person name="Weiss V.A."/>
            <person name="Vicente V.A."/>
            <person name="Raittz R.T."/>
            <person name="Moreno L.F."/>
            <person name="De Souza E.M."/>
            <person name="Pedrosa F.O."/>
            <person name="Steffens M.B."/>
            <person name="Faoro H."/>
            <person name="Tadra-Sfeir M.Z."/>
            <person name="Najafzadeh M.J."/>
            <person name="Felipe M.S."/>
            <person name="Teixeira M."/>
            <person name="Sun J."/>
            <person name="Xi L."/>
            <person name="Gomes R."/>
            <person name="De Azevedo C.M."/>
            <person name="Salgado C.G."/>
            <person name="Da Silva M.B."/>
            <person name="Nascimento M.F."/>
            <person name="Queiroz-Telles F."/>
            <person name="Attili D.S."/>
            <person name="Gorbushina A."/>
        </authorList>
    </citation>
    <scope>NUCLEOTIDE SEQUENCE [LARGE SCALE GENOMIC DNA]</scope>
    <source>
        <strain evidence="7 8">CBS 125763</strain>
    </source>
</reference>
<feature type="transmembrane region" description="Helical" evidence="6">
    <location>
        <begin position="491"/>
        <end position="512"/>
    </location>
</feature>
<gene>
    <name evidence="7" type="ORF">AYL99_09398</name>
</gene>
<dbReference type="Pfam" id="PF13520">
    <property type="entry name" value="AA_permease_2"/>
    <property type="match status" value="1"/>
</dbReference>
<keyword evidence="2" id="KW-0813">Transport</keyword>
<evidence type="ECO:0000313" key="7">
    <source>
        <dbReference type="EMBL" id="OAP56219.1"/>
    </source>
</evidence>
<protein>
    <recommendedName>
        <fullName evidence="9">Amino acid permease/ SLC12A domain-containing protein</fullName>
    </recommendedName>
</protein>
<keyword evidence="4 6" id="KW-1133">Transmembrane helix</keyword>
<dbReference type="GeneID" id="30013566"/>
<feature type="transmembrane region" description="Helical" evidence="6">
    <location>
        <begin position="91"/>
        <end position="115"/>
    </location>
</feature>
<keyword evidence="8" id="KW-1185">Reference proteome</keyword>
<dbReference type="Proteomes" id="UP000078343">
    <property type="component" value="Unassembled WGS sequence"/>
</dbReference>
<feature type="transmembrane region" description="Helical" evidence="6">
    <location>
        <begin position="181"/>
        <end position="201"/>
    </location>
</feature>
<sequence length="529" mass="56601">MDKSINYSIDATEDVNDEGLVLDEKTGTVADRNAMARLGKEQLFKASSNPCLRNFGFVSIFGFALIIMSTWETILSTLAFGLGNGGPGGLIWTFVAVYIGFVLVSVSMAEMASMAPTSGGQYHWVSEFAPPNVQKLLSYFIGWFGILGYQIGTTIGAFVAGTMIQGCIILNNPDTYHPQRWHGTLIAMAITVCVALFNIFLANHLPLVEGLILVLHIAGFVAILVPLWVMAPRTPSSEVWTSFTDANGWGSIGVACLVGMITNAGAMVGGDAAAHMAEELKSASKILPRAMIWTIVVNGLLGFVMLVTFLYTLGNLDDDLASPTGYPVIQVFATATESNGGAVGLTAILIILNVCANLTTMAGSSRQLFSFARDKGVPFHRWVSQVPPGYDVPVNSIIVSALCSCVFHCINIGSSIAFNIIMSIGTVALITSYMTSIGSMTWRRIRGLPLLPSKFSLGKFGLGINVAALCFCAVVYVFSFFPPLPNPPAAAMNWACAVYGGVVLLAFTYYIIRARHVYVGPVAYVNKNA</sequence>
<feature type="transmembrane region" description="Helical" evidence="6">
    <location>
        <begin position="457"/>
        <end position="479"/>
    </location>
</feature>
<dbReference type="STRING" id="1367422.A0A178Z8U7"/>
<dbReference type="EMBL" id="LVYI01000009">
    <property type="protein sequence ID" value="OAP56219.1"/>
    <property type="molecule type" value="Genomic_DNA"/>
</dbReference>
<dbReference type="GO" id="GO:0016020">
    <property type="term" value="C:membrane"/>
    <property type="evidence" value="ECO:0007669"/>
    <property type="project" value="UniProtKB-SubCell"/>
</dbReference>
<comment type="subcellular location">
    <subcellularLocation>
        <location evidence="1">Membrane</location>
        <topology evidence="1">Multi-pass membrane protein</topology>
    </subcellularLocation>
</comment>
<keyword evidence="3 6" id="KW-0812">Transmembrane</keyword>
<feature type="transmembrane region" description="Helical" evidence="6">
    <location>
        <begin position="136"/>
        <end position="161"/>
    </location>
</feature>
<feature type="transmembrane region" description="Helical" evidence="6">
    <location>
        <begin position="342"/>
        <end position="363"/>
    </location>
</feature>
<comment type="caution">
    <text evidence="7">The sequence shown here is derived from an EMBL/GenBank/DDBJ whole genome shotgun (WGS) entry which is preliminary data.</text>
</comment>
<keyword evidence="5 6" id="KW-0472">Membrane</keyword>
<feature type="transmembrane region" description="Helical" evidence="6">
    <location>
        <begin position="416"/>
        <end position="436"/>
    </location>
</feature>
<dbReference type="PANTHER" id="PTHR45649">
    <property type="entry name" value="AMINO-ACID PERMEASE BAT1"/>
    <property type="match status" value="1"/>
</dbReference>
<dbReference type="Gene3D" id="1.20.1740.10">
    <property type="entry name" value="Amino acid/polyamine transporter I"/>
    <property type="match status" value="1"/>
</dbReference>
<feature type="transmembrane region" description="Helical" evidence="6">
    <location>
        <begin position="290"/>
        <end position="313"/>
    </location>
</feature>
<evidence type="ECO:0008006" key="9">
    <source>
        <dbReference type="Google" id="ProtNLM"/>
    </source>
</evidence>
<dbReference type="InterPro" id="IPR002293">
    <property type="entry name" value="AA/rel_permease1"/>
</dbReference>
<evidence type="ECO:0000313" key="8">
    <source>
        <dbReference type="Proteomes" id="UP000078343"/>
    </source>
</evidence>
<feature type="transmembrane region" description="Helical" evidence="6">
    <location>
        <begin position="249"/>
        <end position="269"/>
    </location>
</feature>
<dbReference type="PIRSF" id="PIRSF006060">
    <property type="entry name" value="AA_transporter"/>
    <property type="match status" value="1"/>
</dbReference>
<evidence type="ECO:0000256" key="5">
    <source>
        <dbReference type="ARBA" id="ARBA00023136"/>
    </source>
</evidence>
<evidence type="ECO:0000256" key="4">
    <source>
        <dbReference type="ARBA" id="ARBA00022989"/>
    </source>
</evidence>
<feature type="transmembrane region" description="Helical" evidence="6">
    <location>
        <begin position="390"/>
        <end position="410"/>
    </location>
</feature>